<keyword evidence="14" id="KW-1185">Reference proteome</keyword>
<evidence type="ECO:0000256" key="3">
    <source>
        <dbReference type="ARBA" id="ARBA00022452"/>
    </source>
</evidence>
<accession>A0A3A6TCF0</accession>
<evidence type="ECO:0000256" key="9">
    <source>
        <dbReference type="RuleBase" id="RU003357"/>
    </source>
</evidence>
<dbReference type="InterPro" id="IPR039426">
    <property type="entry name" value="TonB-dep_rcpt-like"/>
</dbReference>
<organism evidence="13 14">
    <name type="scientific">Parashewanella spongiae</name>
    <dbReference type="NCBI Taxonomy" id="342950"/>
    <lineage>
        <taxon>Bacteria</taxon>
        <taxon>Pseudomonadati</taxon>
        <taxon>Pseudomonadota</taxon>
        <taxon>Gammaproteobacteria</taxon>
        <taxon>Alteromonadales</taxon>
        <taxon>Shewanellaceae</taxon>
        <taxon>Parashewanella</taxon>
    </lineage>
</organism>
<dbReference type="GO" id="GO:0009279">
    <property type="term" value="C:cell outer membrane"/>
    <property type="evidence" value="ECO:0007669"/>
    <property type="project" value="UniProtKB-SubCell"/>
</dbReference>
<dbReference type="Proteomes" id="UP000273022">
    <property type="component" value="Unassembled WGS sequence"/>
</dbReference>
<feature type="signal peptide" evidence="10">
    <location>
        <begin position="1"/>
        <end position="31"/>
    </location>
</feature>
<dbReference type="AlphaFoldDB" id="A0A3A6TCF0"/>
<evidence type="ECO:0000256" key="8">
    <source>
        <dbReference type="PROSITE-ProRule" id="PRU01360"/>
    </source>
</evidence>
<reference evidence="13 14" key="1">
    <citation type="submission" date="2018-09" db="EMBL/GenBank/DDBJ databases">
        <title>Phylogeny of the Shewanellaceae, and recommendation for two new genera, Pseudoshewanella and Parashewanella.</title>
        <authorList>
            <person name="Wang G."/>
        </authorList>
    </citation>
    <scope>NUCLEOTIDE SEQUENCE [LARGE SCALE GENOMIC DNA]</scope>
    <source>
        <strain evidence="13 14">KCTC 22492</strain>
    </source>
</reference>
<evidence type="ECO:0000256" key="1">
    <source>
        <dbReference type="ARBA" id="ARBA00004571"/>
    </source>
</evidence>
<gene>
    <name evidence="13" type="ORF">D5R81_15545</name>
</gene>
<evidence type="ECO:0000256" key="10">
    <source>
        <dbReference type="SAM" id="SignalP"/>
    </source>
</evidence>
<evidence type="ECO:0000256" key="5">
    <source>
        <dbReference type="ARBA" id="ARBA00023077"/>
    </source>
</evidence>
<dbReference type="InterPro" id="IPR036942">
    <property type="entry name" value="Beta-barrel_TonB_sf"/>
</dbReference>
<keyword evidence="13" id="KW-0675">Receptor</keyword>
<keyword evidence="2 8" id="KW-0813">Transport</keyword>
<feature type="domain" description="TonB-dependent receptor plug" evidence="12">
    <location>
        <begin position="69"/>
        <end position="188"/>
    </location>
</feature>
<proteinExistence type="inferred from homology"/>
<keyword evidence="10" id="KW-0732">Signal</keyword>
<dbReference type="Pfam" id="PF07715">
    <property type="entry name" value="Plug"/>
    <property type="match status" value="1"/>
</dbReference>
<evidence type="ECO:0000313" key="13">
    <source>
        <dbReference type="EMBL" id="RJY07539.1"/>
    </source>
</evidence>
<dbReference type="PANTHER" id="PTHR47234">
    <property type="match status" value="1"/>
</dbReference>
<evidence type="ECO:0000259" key="12">
    <source>
        <dbReference type="Pfam" id="PF07715"/>
    </source>
</evidence>
<feature type="chain" id="PRO_5017267350" evidence="10">
    <location>
        <begin position="32"/>
        <end position="989"/>
    </location>
</feature>
<comment type="subcellular location">
    <subcellularLocation>
        <location evidence="1 8">Cell outer membrane</location>
        <topology evidence="1 8">Multi-pass membrane protein</topology>
    </subcellularLocation>
</comment>
<dbReference type="Gene3D" id="2.170.130.10">
    <property type="entry name" value="TonB-dependent receptor, plug domain"/>
    <property type="match status" value="1"/>
</dbReference>
<evidence type="ECO:0000256" key="4">
    <source>
        <dbReference type="ARBA" id="ARBA00022692"/>
    </source>
</evidence>
<sequence>MVVSDMKQQPRFKYKLNRLSLCILTALTTQATFLQHANAEESSVKDKEIERISVIGSHIKVNHDNGELPVTTISAEDIENSGAVSGAELLAEIPQQGEVSFNSSRSVGGVNDARGDVSSFNLRGLGTGNTLVLLNGRRLVLHPGTQSENFVPVTTANANTLPVRGLKRVEVLRDGAAAIYGSDAVAGVVNYALKDNYEGSEFNLNYGNEQGTERDVINLTGATGFFLNEEKTHVSMSAGYYNRNIIMASEKPYAKSSDLRENNRFPDEVIVTGTDDDGNPIYSNSDLHNLNSSTPWGEFRTKTLGTFHLQPDTLSGCENSDSRGNPTTALDVEGVCVDRGSQPSSDGYDRNSERSLSSGVERANFYGMLTHELTDDTELYGEALYYFAKADRIREQTSNLTSQRFTISADAYYNPFGEEVSLRKYRPVDTGPRNIEVTDTSYRLLTGLRGYYSNWDWDSGLLYSKANTQDKANRIHTQRFQEAINSTDQATAYDVFNGADINNNNVGDPTRNDQSVIDNFMIDVVRESETELALFDFKVSREDIFELPAGEVGFAAGIEYRYESFFDVRSDELNTTEQFLDTVGGSKDVDQFASVVLGSSPTPDAAGSRNVFSAYGEFAIPLLNDLPLVESLNMQLAARYERFSDVGDILKPKVALSWVMNDYVQLRAAYSEGFKAPGLPQVVAVDISRVNSRNDPLVDSRYGVLEIRSGSDSLRPEESESRSWGVVIQPTDNLTFTADWWYLDQTDTVGLIHSQTQLLYDAMLHYENPTGNGNPLVTRGGEDNEVIAVKNDYINLQDRESSGVDLGVTYDLETSFGKFKFKTNAAKLTKFYQLADDVTAQVIAAQQSSDQGLVDALKYKGKEVTITGSGDLIGQNGRPEWRVVSSLDWRKDAWGAGLRYKYISGFEDTSLDYTVDEENLKYQVKSFSKVDAYVNYRLPGSLIENAKITFGVRNLAGKKPPIADETFGYNSSVHSSLGRYFYMNINKKF</sequence>
<comment type="similarity">
    <text evidence="8 9">Belongs to the TonB-dependent receptor family.</text>
</comment>
<dbReference type="PANTHER" id="PTHR47234:SF2">
    <property type="entry name" value="TONB-DEPENDENT RECEPTOR"/>
    <property type="match status" value="1"/>
</dbReference>
<dbReference type="InterPro" id="IPR012910">
    <property type="entry name" value="Plug_dom"/>
</dbReference>
<feature type="domain" description="TonB-dependent receptor-like beta-barrel" evidence="11">
    <location>
        <begin position="438"/>
        <end position="955"/>
    </location>
</feature>
<evidence type="ECO:0000313" key="14">
    <source>
        <dbReference type="Proteomes" id="UP000273022"/>
    </source>
</evidence>
<name>A0A3A6TCF0_9GAMM</name>
<evidence type="ECO:0000256" key="6">
    <source>
        <dbReference type="ARBA" id="ARBA00023136"/>
    </source>
</evidence>
<dbReference type="OrthoDB" id="176248at2"/>
<evidence type="ECO:0000259" key="11">
    <source>
        <dbReference type="Pfam" id="PF00593"/>
    </source>
</evidence>
<dbReference type="EMBL" id="QYYH01000116">
    <property type="protein sequence ID" value="RJY07539.1"/>
    <property type="molecule type" value="Genomic_DNA"/>
</dbReference>
<protein>
    <submittedName>
        <fullName evidence="13">TonB-dependent receptor</fullName>
    </submittedName>
</protein>
<dbReference type="InterPro" id="IPR037066">
    <property type="entry name" value="Plug_dom_sf"/>
</dbReference>
<keyword evidence="3 8" id="KW-1134">Transmembrane beta strand</keyword>
<dbReference type="InterPro" id="IPR000531">
    <property type="entry name" value="Beta-barrel_TonB"/>
</dbReference>
<evidence type="ECO:0000256" key="7">
    <source>
        <dbReference type="ARBA" id="ARBA00023237"/>
    </source>
</evidence>
<keyword evidence="7 8" id="KW-0998">Cell outer membrane</keyword>
<keyword evidence="6 8" id="KW-0472">Membrane</keyword>
<comment type="caution">
    <text evidence="13">The sequence shown here is derived from an EMBL/GenBank/DDBJ whole genome shotgun (WGS) entry which is preliminary data.</text>
</comment>
<dbReference type="Gene3D" id="2.40.170.20">
    <property type="entry name" value="TonB-dependent receptor, beta-barrel domain"/>
    <property type="match status" value="1"/>
</dbReference>
<keyword evidence="4 8" id="KW-0812">Transmembrane</keyword>
<evidence type="ECO:0000256" key="2">
    <source>
        <dbReference type="ARBA" id="ARBA00022448"/>
    </source>
</evidence>
<dbReference type="Pfam" id="PF00593">
    <property type="entry name" value="TonB_dep_Rec_b-barrel"/>
    <property type="match status" value="1"/>
</dbReference>
<keyword evidence="5 9" id="KW-0798">TonB box</keyword>
<dbReference type="PROSITE" id="PS52016">
    <property type="entry name" value="TONB_DEPENDENT_REC_3"/>
    <property type="match status" value="1"/>
</dbReference>
<dbReference type="SUPFAM" id="SSF56935">
    <property type="entry name" value="Porins"/>
    <property type="match status" value="1"/>
</dbReference>